<feature type="domain" description="FtsK" evidence="5">
    <location>
        <begin position="598"/>
        <end position="776"/>
    </location>
</feature>
<dbReference type="CDD" id="cd00267">
    <property type="entry name" value="ABC_ATPase"/>
    <property type="match status" value="1"/>
</dbReference>
<evidence type="ECO:0000259" key="5">
    <source>
        <dbReference type="PROSITE" id="PS50901"/>
    </source>
</evidence>
<name>A0A4R6J9Z8_9ACTN</name>
<dbReference type="InterPro" id="IPR050206">
    <property type="entry name" value="FtsK/SpoIIIE/SftA"/>
</dbReference>
<comment type="caution">
    <text evidence="6">The sequence shown here is derived from an EMBL/GenBank/DDBJ whole genome shotgun (WGS) entry which is preliminary data.</text>
</comment>
<keyword evidence="3 4" id="KW-0067">ATP-binding</keyword>
<dbReference type="GO" id="GO:0005524">
    <property type="term" value="F:ATP binding"/>
    <property type="evidence" value="ECO:0007669"/>
    <property type="project" value="UniProtKB-UniRule"/>
</dbReference>
<accession>A0A4R6J9Z8</accession>
<keyword evidence="7" id="KW-1185">Reference proteome</keyword>
<dbReference type="Proteomes" id="UP000294901">
    <property type="component" value="Unassembled WGS sequence"/>
</dbReference>
<organism evidence="6 7">
    <name type="scientific">Paractinoplanes brasiliensis</name>
    <dbReference type="NCBI Taxonomy" id="52695"/>
    <lineage>
        <taxon>Bacteria</taxon>
        <taxon>Bacillati</taxon>
        <taxon>Actinomycetota</taxon>
        <taxon>Actinomycetes</taxon>
        <taxon>Micromonosporales</taxon>
        <taxon>Micromonosporaceae</taxon>
        <taxon>Paractinoplanes</taxon>
    </lineage>
</organism>
<dbReference type="InterPro" id="IPR027417">
    <property type="entry name" value="P-loop_NTPase"/>
</dbReference>
<feature type="domain" description="FtsK" evidence="5">
    <location>
        <begin position="865"/>
        <end position="1047"/>
    </location>
</feature>
<dbReference type="PROSITE" id="PS50901">
    <property type="entry name" value="FTSK"/>
    <property type="match status" value="3"/>
</dbReference>
<dbReference type="AlphaFoldDB" id="A0A4R6J9Z8"/>
<dbReference type="Gene3D" id="3.40.50.300">
    <property type="entry name" value="P-loop containing nucleotide triphosphate hydrolases"/>
    <property type="match status" value="3"/>
</dbReference>
<evidence type="ECO:0000256" key="1">
    <source>
        <dbReference type="ARBA" id="ARBA00022737"/>
    </source>
</evidence>
<evidence type="ECO:0000256" key="3">
    <source>
        <dbReference type="ARBA" id="ARBA00022840"/>
    </source>
</evidence>
<feature type="domain" description="FtsK" evidence="5">
    <location>
        <begin position="289"/>
        <end position="487"/>
    </location>
</feature>
<keyword evidence="2 4" id="KW-0547">Nucleotide-binding</keyword>
<proteinExistence type="predicted"/>
<dbReference type="InterPro" id="IPR002543">
    <property type="entry name" value="FtsK_dom"/>
</dbReference>
<dbReference type="SMART" id="SM00382">
    <property type="entry name" value="AAA"/>
    <property type="match status" value="3"/>
</dbReference>
<evidence type="ECO:0000313" key="6">
    <source>
        <dbReference type="EMBL" id="TDO32449.1"/>
    </source>
</evidence>
<evidence type="ECO:0000256" key="4">
    <source>
        <dbReference type="PROSITE-ProRule" id="PRU00289"/>
    </source>
</evidence>
<feature type="binding site" evidence="4">
    <location>
        <begin position="618"/>
        <end position="625"/>
    </location>
    <ligand>
        <name>ATP</name>
        <dbReference type="ChEBI" id="CHEBI:30616"/>
    </ligand>
</feature>
<dbReference type="InterPro" id="IPR003593">
    <property type="entry name" value="AAA+_ATPase"/>
</dbReference>
<feature type="binding site" evidence="4">
    <location>
        <begin position="312"/>
        <end position="319"/>
    </location>
    <ligand>
        <name>ATP</name>
        <dbReference type="ChEBI" id="CHEBI:30616"/>
    </ligand>
</feature>
<dbReference type="RefSeq" id="WP_166661430.1">
    <property type="nucleotide sequence ID" value="NZ_BOMD01000035.1"/>
</dbReference>
<dbReference type="Pfam" id="PF01580">
    <property type="entry name" value="FtsK_SpoIIIE"/>
    <property type="match status" value="3"/>
</dbReference>
<gene>
    <name evidence="6" type="ORF">C8E87_7910</name>
</gene>
<evidence type="ECO:0000256" key="2">
    <source>
        <dbReference type="ARBA" id="ARBA00022741"/>
    </source>
</evidence>
<dbReference type="PANTHER" id="PTHR22683">
    <property type="entry name" value="SPORULATION PROTEIN RELATED"/>
    <property type="match status" value="1"/>
</dbReference>
<dbReference type="EMBL" id="SNWR01000002">
    <property type="protein sequence ID" value="TDO32449.1"/>
    <property type="molecule type" value="Genomic_DNA"/>
</dbReference>
<protein>
    <submittedName>
        <fullName evidence="6">S-DNA-T family DNA segregation ATPase FtsK/SpoIIIE</fullName>
    </submittedName>
</protein>
<sequence>MSAWTTSLLYQARTLLPRGALELACHAAVPAVLDPGFLHLLRINFFLDPPLVLSHEVEASLLHSPLFHETGDGLYEVDPQLRRRLLAGLDAAYGLDRLKKVALLLEQYTNTADPWQPRELEYAQRLTALSMIDPARAADWLAGAQQSRTGQETLGQEWFVAMRERLAQPETLASEFALLRSQVLHPQPTRPETVSALGELALLPGADLDEVLPTLVLLAHSNALAAEIVATLRALFPSEPAPAEVVDGGPTLLDLLGLDPSERDDLRLVSRWRSGRDFLRVPIGVSADGEPVLFDLKGPAQEGMGPHGLLVGATGSGKSELLRTLVTALAVTHPPDQVNFLLVDPYGGSGFAPFESLPHTAAVITDLRDEPGMIERLSDAISGELVRRQDLLRRSGDLATVREYEQARPADAEPVPTLLIIVDEFSALLAAVPSFIDLLLQVLRLGRSLGVHLLLAGQGVAEGRLRGLETHLSYRLGLRMFSAAESRVVLGVPDAYELPLAPGHGYLKYSGDTLVRFKAAYVSGDRPSMLESVVDSLRGYGWPARRIWLPPLDGSPALDELGGPVVADPVRGLRFADADQDEFRGVPIALVDMPFEQQQDVLWLRLGSGSGHNVVIVGEAWSGKSTTLRALVCGLALTRTPEEAQVYCLGLDGDLLSPLRVLPHVGAVTGSAEPATVRRVIDLVDSLLRRREQMSGSLGAAAGDPSDVYLLVDGWDTVRSDFPDLELTVKKFARRGSAHGIHVMVTATSWAVISPGLADTFEVKLELRLDDPAQSTIDRHAASTVMPRPGHGITTGGTTSRGRHLVTARPELTTMDEARLIESIAKNWRGKRAPQVPSLPRHIPYEACEPDTGLRLPIGVAEDTLEPVSLDFRSDPHVTVSGDDGSGKSTFLRALATTITRQLAPDDVRIAVVDYRRSLLGAVPSDYLYGFAETAEATAELVAHIAQEMRERLPGRDVTAEQLRRRSWWAGPEMFVLVDDYELVTGDTGPLAALRELVSHGHDIGMHLAITRSPADTNPIIHDPVLSVLDEMSSPTLLLSRWPEPSGNGSPPGRARLTTRRMDNRVIQLYDLPRAS</sequence>
<dbReference type="NCBIfam" id="TIGR03925">
    <property type="entry name" value="T7SS_EccC_b"/>
    <property type="match status" value="1"/>
</dbReference>
<feature type="binding site" evidence="4">
    <location>
        <begin position="882"/>
        <end position="889"/>
    </location>
    <ligand>
        <name>ATP</name>
        <dbReference type="ChEBI" id="CHEBI:30616"/>
    </ligand>
</feature>
<dbReference type="GO" id="GO:0003677">
    <property type="term" value="F:DNA binding"/>
    <property type="evidence" value="ECO:0007669"/>
    <property type="project" value="InterPro"/>
</dbReference>
<reference evidence="6 7" key="1">
    <citation type="submission" date="2019-03" db="EMBL/GenBank/DDBJ databases">
        <title>Sequencing the genomes of 1000 actinobacteria strains.</title>
        <authorList>
            <person name="Klenk H.-P."/>
        </authorList>
    </citation>
    <scope>NUCLEOTIDE SEQUENCE [LARGE SCALE GENOMIC DNA]</scope>
    <source>
        <strain evidence="6 7">DSM 43805</strain>
    </source>
</reference>
<keyword evidence="1" id="KW-0677">Repeat</keyword>
<dbReference type="InterPro" id="IPR023837">
    <property type="entry name" value="EccCb-like_Actinobacteria"/>
</dbReference>
<dbReference type="PANTHER" id="PTHR22683:SF1">
    <property type="entry name" value="TYPE VII SECRETION SYSTEM PROTEIN ESSC"/>
    <property type="match status" value="1"/>
</dbReference>
<evidence type="ECO:0000313" key="7">
    <source>
        <dbReference type="Proteomes" id="UP000294901"/>
    </source>
</evidence>
<dbReference type="SUPFAM" id="SSF52540">
    <property type="entry name" value="P-loop containing nucleoside triphosphate hydrolases"/>
    <property type="match status" value="3"/>
</dbReference>